<dbReference type="OMA" id="CMMEGID"/>
<dbReference type="GeneID" id="7202494"/>
<accession>B7G2Z3</accession>
<sequence>MATSITKAAVFRAIAQTRRSCKRFQPERKIPPESLKDILHSTIRAPSSFNLQPTQIIVVQNEDRKNKLAETAMIGPGNQFRTRQCSALAVFLADLEASKRISRIQELEKDWGQRDPTYSATMPLTTSFLIGEGHAATLLKSLAIRTMSELQPMPTAEPVETWAYKNTSLAVQSFTLAAASHDLATSIMEGFDARRAKEVLHIPDRYGIPMMVAVGYEYEDPTTSQSLTPRLDMQEVVFGDSFGSPLDLTSANHPISNATSA</sequence>
<evidence type="ECO:0000313" key="2">
    <source>
        <dbReference type="EMBL" id="EEC46740.1"/>
    </source>
</evidence>
<organism evidence="2 3">
    <name type="scientific">Phaeodactylum tricornutum (strain CCAP 1055/1)</name>
    <dbReference type="NCBI Taxonomy" id="556484"/>
    <lineage>
        <taxon>Eukaryota</taxon>
        <taxon>Sar</taxon>
        <taxon>Stramenopiles</taxon>
        <taxon>Ochrophyta</taxon>
        <taxon>Bacillariophyta</taxon>
        <taxon>Bacillariophyceae</taxon>
        <taxon>Bacillariophycidae</taxon>
        <taxon>Naviculales</taxon>
        <taxon>Phaeodactylaceae</taxon>
        <taxon>Phaeodactylum</taxon>
    </lineage>
</organism>
<dbReference type="InterPro" id="IPR050461">
    <property type="entry name" value="Nitroreductase_HadB/RutE"/>
</dbReference>
<evidence type="ECO:0000313" key="3">
    <source>
        <dbReference type="Proteomes" id="UP000000759"/>
    </source>
</evidence>
<dbReference type="eggNOG" id="ENOG502RZ0D">
    <property type="taxonomic scope" value="Eukaryota"/>
</dbReference>
<dbReference type="HOGENOM" id="CLU_070764_4_2_1"/>
<feature type="domain" description="Nitroreductase" evidence="1">
    <location>
        <begin position="16"/>
        <end position="216"/>
    </location>
</feature>
<dbReference type="Proteomes" id="UP000000759">
    <property type="component" value="Chromosome 13"/>
</dbReference>
<dbReference type="SUPFAM" id="SSF55469">
    <property type="entry name" value="FMN-dependent nitroreductase-like"/>
    <property type="match status" value="1"/>
</dbReference>
<dbReference type="KEGG" id="pti:PHATRDRAFT_47329"/>
<proteinExistence type="predicted"/>
<dbReference type="OrthoDB" id="41362at2759"/>
<dbReference type="Gene3D" id="3.40.109.10">
    <property type="entry name" value="NADH Oxidase"/>
    <property type="match status" value="1"/>
</dbReference>
<name>B7G2Z3_PHATC</name>
<dbReference type="PANTHER" id="PTHR43543">
    <property type="entry name" value="MALONIC SEMIALDEHYDE REDUCTASE RUTE-RELATED"/>
    <property type="match status" value="1"/>
</dbReference>
<dbReference type="InParanoid" id="B7G2Z3"/>
<dbReference type="PaxDb" id="2850-Phatr47329"/>
<gene>
    <name evidence="2" type="ORF">PHATRDRAFT_47329</name>
</gene>
<reference evidence="2 3" key="1">
    <citation type="journal article" date="2008" name="Nature">
        <title>The Phaeodactylum genome reveals the evolutionary history of diatom genomes.</title>
        <authorList>
            <person name="Bowler C."/>
            <person name="Allen A.E."/>
            <person name="Badger J.H."/>
            <person name="Grimwood J."/>
            <person name="Jabbari K."/>
            <person name="Kuo A."/>
            <person name="Maheswari U."/>
            <person name="Martens C."/>
            <person name="Maumus F."/>
            <person name="Otillar R.P."/>
            <person name="Rayko E."/>
            <person name="Salamov A."/>
            <person name="Vandepoele K."/>
            <person name="Beszteri B."/>
            <person name="Gruber A."/>
            <person name="Heijde M."/>
            <person name="Katinka M."/>
            <person name="Mock T."/>
            <person name="Valentin K."/>
            <person name="Verret F."/>
            <person name="Berges J.A."/>
            <person name="Brownlee C."/>
            <person name="Cadoret J.P."/>
            <person name="Chiovitti A."/>
            <person name="Choi C.J."/>
            <person name="Coesel S."/>
            <person name="De Martino A."/>
            <person name="Detter J.C."/>
            <person name="Durkin C."/>
            <person name="Falciatore A."/>
            <person name="Fournet J."/>
            <person name="Haruta M."/>
            <person name="Huysman M.J."/>
            <person name="Jenkins B.D."/>
            <person name="Jiroutova K."/>
            <person name="Jorgensen R.E."/>
            <person name="Joubert Y."/>
            <person name="Kaplan A."/>
            <person name="Kroger N."/>
            <person name="Kroth P.G."/>
            <person name="La Roche J."/>
            <person name="Lindquist E."/>
            <person name="Lommer M."/>
            <person name="Martin-Jezequel V."/>
            <person name="Lopez P.J."/>
            <person name="Lucas S."/>
            <person name="Mangogna M."/>
            <person name="McGinnis K."/>
            <person name="Medlin L.K."/>
            <person name="Montsant A."/>
            <person name="Oudot-Le Secq M.P."/>
            <person name="Napoli C."/>
            <person name="Obornik M."/>
            <person name="Parker M.S."/>
            <person name="Petit J.L."/>
            <person name="Porcel B.M."/>
            <person name="Poulsen N."/>
            <person name="Robison M."/>
            <person name="Rychlewski L."/>
            <person name="Rynearson T.A."/>
            <person name="Schmutz J."/>
            <person name="Shapiro H."/>
            <person name="Siaut M."/>
            <person name="Stanley M."/>
            <person name="Sussman M.R."/>
            <person name="Taylor A.R."/>
            <person name="Vardi A."/>
            <person name="von Dassow P."/>
            <person name="Vyverman W."/>
            <person name="Willis A."/>
            <person name="Wyrwicz L.S."/>
            <person name="Rokhsar D.S."/>
            <person name="Weissenbach J."/>
            <person name="Armbrust E.V."/>
            <person name="Green B.R."/>
            <person name="Van de Peer Y."/>
            <person name="Grigoriev I.V."/>
        </authorList>
    </citation>
    <scope>NUCLEOTIDE SEQUENCE [LARGE SCALE GENOMIC DNA]</scope>
    <source>
        <strain evidence="2 3">CCAP 1055/1</strain>
    </source>
</reference>
<dbReference type="GO" id="GO:0016491">
    <property type="term" value="F:oxidoreductase activity"/>
    <property type="evidence" value="ECO:0007669"/>
    <property type="project" value="InterPro"/>
</dbReference>
<dbReference type="EMBL" id="CM000615">
    <property type="protein sequence ID" value="EEC46740.1"/>
    <property type="molecule type" value="Genomic_DNA"/>
</dbReference>
<protein>
    <recommendedName>
        <fullName evidence="1">Nitroreductase domain-containing protein</fullName>
    </recommendedName>
</protein>
<keyword evidence="3" id="KW-1185">Reference proteome</keyword>
<dbReference type="Pfam" id="PF00881">
    <property type="entry name" value="Nitroreductase"/>
    <property type="match status" value="1"/>
</dbReference>
<dbReference type="PANTHER" id="PTHR43543:SF1">
    <property type="entry name" value="MALONIC SEMIALDEHYDE REDUCTASE RUTE-RELATED"/>
    <property type="match status" value="1"/>
</dbReference>
<reference evidence="3" key="2">
    <citation type="submission" date="2008-08" db="EMBL/GenBank/DDBJ databases">
        <authorList>
            <consortium name="Diatom Consortium"/>
            <person name="Grigoriev I."/>
            <person name="Grimwood J."/>
            <person name="Kuo A."/>
            <person name="Otillar R.P."/>
            <person name="Salamov A."/>
            <person name="Detter J.C."/>
            <person name="Lindquist E."/>
            <person name="Shapiro H."/>
            <person name="Lucas S."/>
            <person name="Glavina del Rio T."/>
            <person name="Pitluck S."/>
            <person name="Rokhsar D."/>
            <person name="Bowler C."/>
        </authorList>
    </citation>
    <scope>GENOME REANNOTATION</scope>
    <source>
        <strain evidence="3">CCAP 1055/1</strain>
    </source>
</reference>
<dbReference type="InterPro" id="IPR000415">
    <property type="entry name" value="Nitroreductase-like"/>
</dbReference>
<dbReference type="InterPro" id="IPR029479">
    <property type="entry name" value="Nitroreductase"/>
</dbReference>
<dbReference type="RefSeq" id="XP_002181526.1">
    <property type="nucleotide sequence ID" value="XM_002181490.1"/>
</dbReference>
<dbReference type="AlphaFoldDB" id="B7G2Z3"/>
<evidence type="ECO:0000259" key="1">
    <source>
        <dbReference type="Pfam" id="PF00881"/>
    </source>
</evidence>